<proteinExistence type="predicted"/>
<reference evidence="2 3" key="1">
    <citation type="journal article" date="2018" name="Sci. Rep.">
        <title>Genomic signatures of local adaptation to the degree of environmental predictability in rotifers.</title>
        <authorList>
            <person name="Franch-Gras L."/>
            <person name="Hahn C."/>
            <person name="Garcia-Roger E.M."/>
            <person name="Carmona M.J."/>
            <person name="Serra M."/>
            <person name="Gomez A."/>
        </authorList>
    </citation>
    <scope>NUCLEOTIDE SEQUENCE [LARGE SCALE GENOMIC DNA]</scope>
    <source>
        <strain evidence="2">HYR1</strain>
    </source>
</reference>
<accession>A0A3M7RJB0</accession>
<keyword evidence="3" id="KW-1185">Reference proteome</keyword>
<feature type="compositionally biased region" description="Polar residues" evidence="1">
    <location>
        <begin position="1"/>
        <end position="15"/>
    </location>
</feature>
<feature type="region of interest" description="Disordered" evidence="1">
    <location>
        <begin position="1"/>
        <end position="23"/>
    </location>
</feature>
<organism evidence="2 3">
    <name type="scientific">Brachionus plicatilis</name>
    <name type="common">Marine rotifer</name>
    <name type="synonym">Brachionus muelleri</name>
    <dbReference type="NCBI Taxonomy" id="10195"/>
    <lineage>
        <taxon>Eukaryota</taxon>
        <taxon>Metazoa</taxon>
        <taxon>Spiralia</taxon>
        <taxon>Gnathifera</taxon>
        <taxon>Rotifera</taxon>
        <taxon>Eurotatoria</taxon>
        <taxon>Monogononta</taxon>
        <taxon>Pseudotrocha</taxon>
        <taxon>Ploima</taxon>
        <taxon>Brachionidae</taxon>
        <taxon>Brachionus</taxon>
    </lineage>
</organism>
<feature type="region of interest" description="Disordered" evidence="1">
    <location>
        <begin position="110"/>
        <end position="131"/>
    </location>
</feature>
<gene>
    <name evidence="2" type="ORF">BpHYR1_044458</name>
</gene>
<dbReference type="AlphaFoldDB" id="A0A3M7RJB0"/>
<evidence type="ECO:0000313" key="2">
    <source>
        <dbReference type="EMBL" id="RNA23480.1"/>
    </source>
</evidence>
<name>A0A3M7RJB0_BRAPC</name>
<comment type="caution">
    <text evidence="2">The sequence shown here is derived from an EMBL/GenBank/DDBJ whole genome shotgun (WGS) entry which is preliminary data.</text>
</comment>
<protein>
    <submittedName>
        <fullName evidence="2">Uncharacterized protein</fullName>
    </submittedName>
</protein>
<evidence type="ECO:0000256" key="1">
    <source>
        <dbReference type="SAM" id="MobiDB-lite"/>
    </source>
</evidence>
<dbReference type="EMBL" id="REGN01003280">
    <property type="protein sequence ID" value="RNA23480.1"/>
    <property type="molecule type" value="Genomic_DNA"/>
</dbReference>
<evidence type="ECO:0000313" key="3">
    <source>
        <dbReference type="Proteomes" id="UP000276133"/>
    </source>
</evidence>
<sequence>MSDTESSSTSILVTQRNEEDTENDIEIEEIPVKKARKASRVYNHHADFETYNQALDMIKNKFEGYSWAAKEKQKSTIGDKEFFKCSSCDKRLYIFKPNTNSSESIFVEEEEHVHIPKTRGVPEQTNNGIKT</sequence>
<dbReference type="Proteomes" id="UP000276133">
    <property type="component" value="Unassembled WGS sequence"/>
</dbReference>